<dbReference type="AlphaFoldDB" id="U2ZF68"/>
<proteinExistence type="predicted"/>
<sequence>MNQDEKARIIELREEGLSYTEIAKRMDISKNTIKSFCRRNGITETKKDKGDLGVCEFCRKPISQPVGRKKKRFCSDSCRNKWWNSHMDEVDRKASYECVCRYCDKTFFSYGNKNRKYCSHQCYINDRFGGEENACN</sequence>
<evidence type="ECO:0000313" key="2">
    <source>
        <dbReference type="Proteomes" id="UP000016985"/>
    </source>
</evidence>
<gene>
    <name evidence="1" type="ORF">ANG5_0517</name>
</gene>
<comment type="caution">
    <text evidence="1">The sequence shown here is derived from an EMBL/GenBank/DDBJ whole genome shotgun (WGS) entry which is preliminary data.</text>
</comment>
<dbReference type="InterPro" id="IPR038603">
    <property type="entry name" value="Znf_FCS_sf"/>
</dbReference>
<dbReference type="Proteomes" id="UP000016985">
    <property type="component" value="Unassembled WGS sequence"/>
</dbReference>
<keyword evidence="2" id="KW-1185">Reference proteome</keyword>
<dbReference type="RefSeq" id="WP_020997897.1">
    <property type="nucleotide sequence ID" value="NZ_BASX01000003.1"/>
</dbReference>
<evidence type="ECO:0000313" key="1">
    <source>
        <dbReference type="EMBL" id="GAD43989.1"/>
    </source>
</evidence>
<dbReference type="Gene3D" id="1.10.10.60">
    <property type="entry name" value="Homeodomain-like"/>
    <property type="match status" value="1"/>
</dbReference>
<dbReference type="Gene3D" id="3.30.60.160">
    <property type="match status" value="1"/>
</dbReference>
<dbReference type="EMBL" id="BASX01000003">
    <property type="protein sequence ID" value="GAD43989.1"/>
    <property type="molecule type" value="Genomic_DNA"/>
</dbReference>
<dbReference type="InterPro" id="IPR009057">
    <property type="entry name" value="Homeodomain-like_sf"/>
</dbReference>
<accession>U2ZF68</accession>
<reference evidence="1 2" key="1">
    <citation type="submission" date="2013-09" db="EMBL/GenBank/DDBJ databases">
        <title>Genome Sequences of seven clinical isolates and type strains of anginosus group streptococci.</title>
        <authorList>
            <person name="Maruyama F."/>
            <person name="Sakurai A."/>
            <person name="Ogura Y."/>
            <person name="Homma H."/>
            <person name="Takahashi N."/>
            <person name="Ohtsubo Y."/>
            <person name="Hoshino T."/>
            <person name="Okahashi N."/>
            <person name="Nakagawa I."/>
            <person name="Kimura S."/>
            <person name="Fujiwara T."/>
            <person name="Hayashi T."/>
            <person name="Shintani S."/>
        </authorList>
    </citation>
    <scope>NUCLEOTIDE SEQUENCE [LARGE SCALE GENOMIC DNA]</scope>
    <source>
        <strain evidence="2">CCUG46377</strain>
    </source>
</reference>
<protein>
    <submittedName>
        <fullName evidence="1">Uncharacterized protein</fullName>
    </submittedName>
</protein>
<dbReference type="SUPFAM" id="SSF46689">
    <property type="entry name" value="Homeodomain-like"/>
    <property type="match status" value="1"/>
</dbReference>
<dbReference type="Pfam" id="PF13384">
    <property type="entry name" value="HTH_23"/>
    <property type="match status" value="1"/>
</dbReference>
<organism evidence="1 2">
    <name type="scientific">Streptococcus constellatus subsp. pharyngis SK1060 = CCUG 46377</name>
    <dbReference type="NCBI Taxonomy" id="1035184"/>
    <lineage>
        <taxon>Bacteria</taxon>
        <taxon>Bacillati</taxon>
        <taxon>Bacillota</taxon>
        <taxon>Bacilli</taxon>
        <taxon>Lactobacillales</taxon>
        <taxon>Streptococcaceae</taxon>
        <taxon>Streptococcus</taxon>
        <taxon>Streptococcus anginosus group</taxon>
    </lineage>
</organism>
<name>U2ZF68_STRCV</name>